<name>W0F843_9BACT</name>
<sequence>MNRQHKLYDYQVTPPADAWERIAGSLEEQQQFSAVARKLQEAAVTPPATAWKDIAGELDDLQQLAPVARKLESIDVPPPPAVWNAILDELDAHNDFDQLSEKLNQMAVVPPAAVWSKIEPALPGKVAAAKPAPVKTGSFKWARYAVAASVVGLLCFATIHLLEKSAKNRTAGLAILNSGKKDSGPAAITPKGTSTTPQNEAGTDSSEEDAPLFAQREKTPGQPTQIMTATGHTYHTTIEKNKAIQGRYIMLMTEDGNVVRMSKNLGNIADCVSGETAGSECTTQIQEWQKEVANAPVTVTPDTFLDLLDLANAD</sequence>
<dbReference type="KEGG" id="nso:NIASO_09485"/>
<reference evidence="2 3" key="1">
    <citation type="submission" date="2013-12" db="EMBL/GenBank/DDBJ databases">
        <authorList>
            <consortium name="DOE Joint Genome Institute"/>
            <person name="Eisen J."/>
            <person name="Huntemann M."/>
            <person name="Han J."/>
            <person name="Chen A."/>
            <person name="Kyrpides N."/>
            <person name="Mavromatis K."/>
            <person name="Markowitz V."/>
            <person name="Palaniappan K."/>
            <person name="Ivanova N."/>
            <person name="Schaumberg A."/>
            <person name="Pati A."/>
            <person name="Liolios K."/>
            <person name="Nordberg H.P."/>
            <person name="Cantor M.N."/>
            <person name="Hua S.X."/>
            <person name="Woyke T."/>
        </authorList>
    </citation>
    <scope>NUCLEOTIDE SEQUENCE [LARGE SCALE GENOMIC DNA]</scope>
    <source>
        <strain evidence="3">DSM 19437</strain>
    </source>
</reference>
<gene>
    <name evidence="2" type="ORF">NIASO_09485</name>
</gene>
<evidence type="ECO:0000313" key="2">
    <source>
        <dbReference type="EMBL" id="AHF17541.1"/>
    </source>
</evidence>
<dbReference type="STRING" id="929713.NIASO_09485"/>
<dbReference type="HOGENOM" id="CLU_885159_0_0_10"/>
<evidence type="ECO:0000313" key="3">
    <source>
        <dbReference type="Proteomes" id="UP000003586"/>
    </source>
</evidence>
<dbReference type="Proteomes" id="UP000003586">
    <property type="component" value="Chromosome"/>
</dbReference>
<protein>
    <submittedName>
        <fullName evidence="2">Uncharacterized protein</fullName>
    </submittedName>
</protein>
<evidence type="ECO:0000256" key="1">
    <source>
        <dbReference type="SAM" id="MobiDB-lite"/>
    </source>
</evidence>
<proteinExistence type="predicted"/>
<accession>W0F843</accession>
<organism evidence="2 3">
    <name type="scientific">Niabella soli DSM 19437</name>
    <dbReference type="NCBI Taxonomy" id="929713"/>
    <lineage>
        <taxon>Bacteria</taxon>
        <taxon>Pseudomonadati</taxon>
        <taxon>Bacteroidota</taxon>
        <taxon>Chitinophagia</taxon>
        <taxon>Chitinophagales</taxon>
        <taxon>Chitinophagaceae</taxon>
        <taxon>Niabella</taxon>
    </lineage>
</organism>
<dbReference type="AlphaFoldDB" id="W0F843"/>
<dbReference type="EMBL" id="CP007035">
    <property type="protein sequence ID" value="AHF17541.1"/>
    <property type="molecule type" value="Genomic_DNA"/>
</dbReference>
<feature type="compositionally biased region" description="Polar residues" evidence="1">
    <location>
        <begin position="191"/>
        <end position="204"/>
    </location>
</feature>
<dbReference type="RefSeq" id="WP_008584309.1">
    <property type="nucleotide sequence ID" value="NZ_CP007035.1"/>
</dbReference>
<feature type="region of interest" description="Disordered" evidence="1">
    <location>
        <begin position="182"/>
        <end position="210"/>
    </location>
</feature>
<keyword evidence="3" id="KW-1185">Reference proteome</keyword>